<comment type="caution">
    <text evidence="1">The sequence shown here is derived from an EMBL/GenBank/DDBJ whole genome shotgun (WGS) entry which is preliminary data.</text>
</comment>
<sequence length="154" mass="17260">MKPFLCPKHCAQAMANPARNQLLCDKLLLAARAELLHERWAEAIPYYGTAFEASQLLLNPAASAAPASPDNVRQQQYLRIALELIYACRKCHHTIDLAELIELTKRPLALTMAPIPLQQLMAPLIGVAFSPLPSVDEWMRRLLAVEEAREQTLH</sequence>
<evidence type="ECO:0000313" key="2">
    <source>
        <dbReference type="Proteomes" id="UP001168380"/>
    </source>
</evidence>
<dbReference type="Proteomes" id="UP001168380">
    <property type="component" value="Unassembled WGS sequence"/>
</dbReference>
<accession>A0ABT8TEJ5</accession>
<organism evidence="1 2">
    <name type="scientific">Gilvimarinus algae</name>
    <dbReference type="NCBI Taxonomy" id="3058037"/>
    <lineage>
        <taxon>Bacteria</taxon>
        <taxon>Pseudomonadati</taxon>
        <taxon>Pseudomonadota</taxon>
        <taxon>Gammaproteobacteria</taxon>
        <taxon>Cellvibrionales</taxon>
        <taxon>Cellvibrionaceae</taxon>
        <taxon>Gilvimarinus</taxon>
    </lineage>
</organism>
<name>A0ABT8TEJ5_9GAMM</name>
<dbReference type="EMBL" id="JAULRT010000052">
    <property type="protein sequence ID" value="MDO3382356.1"/>
    <property type="molecule type" value="Genomic_DNA"/>
</dbReference>
<proteinExistence type="predicted"/>
<reference evidence="1" key="1">
    <citation type="submission" date="2023-07" db="EMBL/GenBank/DDBJ databases">
        <title>Gilvimarinus algae sp. nov., isolated from the surface of Kelp.</title>
        <authorList>
            <person name="Sun Y.Y."/>
            <person name="Gong Y."/>
            <person name="Du Z.J."/>
        </authorList>
    </citation>
    <scope>NUCLEOTIDE SEQUENCE</scope>
    <source>
        <strain evidence="1">SDUM040014</strain>
    </source>
</reference>
<keyword evidence="2" id="KW-1185">Reference proteome</keyword>
<gene>
    <name evidence="1" type="ORF">QWI16_09225</name>
</gene>
<protein>
    <submittedName>
        <fullName evidence="1">Uncharacterized protein</fullName>
    </submittedName>
</protein>
<dbReference type="RefSeq" id="WP_302712563.1">
    <property type="nucleotide sequence ID" value="NZ_JAULRT010000052.1"/>
</dbReference>
<evidence type="ECO:0000313" key="1">
    <source>
        <dbReference type="EMBL" id="MDO3382356.1"/>
    </source>
</evidence>